<accession>A0A0D2M264</accession>
<sequence length="286" mass="30548">MVITAISLLYLVNTAAAGVQWFVLRKIFITNGITRGTAFGAVFQTAFLDTLLVDIFAAIVCVVADALLIWRCYKVWGNSLRVIFMSLVLVVAETALYLSIIVIACASNVNPSVSTQIILDKLSTAALCMTFGATLLTTVLIAYKIYSFKRRDPRKGTSRPYADIADVLVQSAAAYSLVVLWIAVVGVIPQDNANATAIFCASNYAGVLLPIAAGMAPTIMVARVAMQELSGVVDTHTAHLSDLEFRGHSNPSGHTTQIPSHGIRAPAGGRANESSEGPRDSEKEGR</sequence>
<keyword evidence="2" id="KW-0812">Transmembrane</keyword>
<dbReference type="EMBL" id="KN817607">
    <property type="protein sequence ID" value="KJA17198.1"/>
    <property type="molecule type" value="Genomic_DNA"/>
</dbReference>
<evidence type="ECO:0000256" key="1">
    <source>
        <dbReference type="SAM" id="MobiDB-lite"/>
    </source>
</evidence>
<proteinExistence type="predicted"/>
<feature type="transmembrane region" description="Helical" evidence="2">
    <location>
        <begin position="41"/>
        <end position="70"/>
    </location>
</feature>
<keyword evidence="2" id="KW-1133">Transmembrane helix</keyword>
<dbReference type="AlphaFoldDB" id="A0A0D2M264"/>
<feature type="region of interest" description="Disordered" evidence="1">
    <location>
        <begin position="243"/>
        <end position="286"/>
    </location>
</feature>
<reference evidence="4" key="1">
    <citation type="submission" date="2014-04" db="EMBL/GenBank/DDBJ databases">
        <title>Evolutionary Origins and Diversification of the Mycorrhizal Mutualists.</title>
        <authorList>
            <consortium name="DOE Joint Genome Institute"/>
            <consortium name="Mycorrhizal Genomics Consortium"/>
            <person name="Kohler A."/>
            <person name="Kuo A."/>
            <person name="Nagy L.G."/>
            <person name="Floudas D."/>
            <person name="Copeland A."/>
            <person name="Barry K.W."/>
            <person name="Cichocki N."/>
            <person name="Veneault-Fourrey C."/>
            <person name="LaButti K."/>
            <person name="Lindquist E.A."/>
            <person name="Lipzen A."/>
            <person name="Lundell T."/>
            <person name="Morin E."/>
            <person name="Murat C."/>
            <person name="Riley R."/>
            <person name="Ohm R."/>
            <person name="Sun H."/>
            <person name="Tunlid A."/>
            <person name="Henrissat B."/>
            <person name="Grigoriev I.V."/>
            <person name="Hibbett D.S."/>
            <person name="Martin F."/>
        </authorList>
    </citation>
    <scope>NUCLEOTIDE SEQUENCE [LARGE SCALE GENOMIC DNA]</scope>
    <source>
        <strain evidence="4">FD-334 SS-4</strain>
    </source>
</reference>
<evidence type="ECO:0000313" key="4">
    <source>
        <dbReference type="Proteomes" id="UP000054270"/>
    </source>
</evidence>
<dbReference type="Proteomes" id="UP000054270">
    <property type="component" value="Unassembled WGS sequence"/>
</dbReference>
<dbReference type="OrthoDB" id="3265004at2759"/>
<gene>
    <name evidence="3" type="ORF">HYPSUDRAFT_206369</name>
</gene>
<keyword evidence="4" id="KW-1185">Reference proteome</keyword>
<organism evidence="3 4">
    <name type="scientific">Hypholoma sublateritium (strain FD-334 SS-4)</name>
    <dbReference type="NCBI Taxonomy" id="945553"/>
    <lineage>
        <taxon>Eukaryota</taxon>
        <taxon>Fungi</taxon>
        <taxon>Dikarya</taxon>
        <taxon>Basidiomycota</taxon>
        <taxon>Agaricomycotina</taxon>
        <taxon>Agaricomycetes</taxon>
        <taxon>Agaricomycetidae</taxon>
        <taxon>Agaricales</taxon>
        <taxon>Agaricineae</taxon>
        <taxon>Strophariaceae</taxon>
        <taxon>Hypholoma</taxon>
    </lineage>
</organism>
<feature type="compositionally biased region" description="Basic and acidic residues" evidence="1">
    <location>
        <begin position="276"/>
        <end position="286"/>
    </location>
</feature>
<feature type="transmembrane region" description="Helical" evidence="2">
    <location>
        <begin position="82"/>
        <end position="104"/>
    </location>
</feature>
<keyword evidence="2" id="KW-0472">Membrane</keyword>
<feature type="compositionally biased region" description="Polar residues" evidence="1">
    <location>
        <begin position="249"/>
        <end position="259"/>
    </location>
</feature>
<evidence type="ECO:0000256" key="2">
    <source>
        <dbReference type="SAM" id="Phobius"/>
    </source>
</evidence>
<feature type="transmembrane region" description="Helical" evidence="2">
    <location>
        <begin position="195"/>
        <end position="216"/>
    </location>
</feature>
<feature type="transmembrane region" description="Helical" evidence="2">
    <location>
        <begin position="167"/>
        <end position="189"/>
    </location>
</feature>
<dbReference type="STRING" id="945553.A0A0D2M264"/>
<name>A0A0D2M264_HYPSF</name>
<evidence type="ECO:0000313" key="3">
    <source>
        <dbReference type="EMBL" id="KJA17198.1"/>
    </source>
</evidence>
<protein>
    <submittedName>
        <fullName evidence="3">Uncharacterized protein</fullName>
    </submittedName>
</protein>
<dbReference type="OMA" id="NATAIFC"/>
<feature type="transmembrane region" description="Helical" evidence="2">
    <location>
        <begin position="124"/>
        <end position="146"/>
    </location>
</feature>